<evidence type="ECO:0000313" key="2">
    <source>
        <dbReference type="Proteomes" id="UP000019225"/>
    </source>
</evidence>
<dbReference type="HOGENOM" id="CLU_072538_0_0_11"/>
<sequence>MQIVGNPGGLFHLRDGAVIAVDSSGSPGAETLLLCSGRISEEDWTAALSGGAETRSHQAALIARGTIESTELQVLAMAAAQDGAFATAAGDIERYLVVDDDPIDVLLPVPDGVAPDLLLQETARRLDALASLPFPLSPYQERVVPVCGTESPALTAGRREIIAHATGRRNARDIAFAAGRSVYSTTVEISQMLSEDLLEIAPPATLISPSHWGSTSLRPRAEVERAADPGIDQVTSLPTRRPGRAISDSQNNLRPSGWHALSDLFSLSETESKHAGL</sequence>
<dbReference type="STRING" id="1449976.KALB_7857"/>
<organism evidence="1 2">
    <name type="scientific">Kutzneria albida DSM 43870</name>
    <dbReference type="NCBI Taxonomy" id="1449976"/>
    <lineage>
        <taxon>Bacteria</taxon>
        <taxon>Bacillati</taxon>
        <taxon>Actinomycetota</taxon>
        <taxon>Actinomycetes</taxon>
        <taxon>Pseudonocardiales</taxon>
        <taxon>Pseudonocardiaceae</taxon>
        <taxon>Kutzneria</taxon>
    </lineage>
</organism>
<dbReference type="KEGG" id="kal:KALB_7857"/>
<dbReference type="Proteomes" id="UP000019225">
    <property type="component" value="Chromosome"/>
</dbReference>
<dbReference type="EMBL" id="CP007155">
    <property type="protein sequence ID" value="AHI01215.1"/>
    <property type="molecule type" value="Genomic_DNA"/>
</dbReference>
<proteinExistence type="predicted"/>
<dbReference type="eggNOG" id="ENOG50336WV">
    <property type="taxonomic scope" value="Bacteria"/>
</dbReference>
<reference evidence="1 2" key="1">
    <citation type="journal article" date="2014" name="BMC Genomics">
        <title>Complete genome sequence of producer of the glycopeptide antibiotic Aculeximycin Kutzneria albida DSM 43870T, a representative of minor genus of Pseudonocardiaceae.</title>
        <authorList>
            <person name="Rebets Y."/>
            <person name="Tokovenko B."/>
            <person name="Lushchyk I."/>
            <person name="Ruckert C."/>
            <person name="Zaburannyi N."/>
            <person name="Bechthold A."/>
            <person name="Kalinowski J."/>
            <person name="Luzhetskyy A."/>
        </authorList>
    </citation>
    <scope>NUCLEOTIDE SEQUENCE [LARGE SCALE GENOMIC DNA]</scope>
    <source>
        <strain evidence="1">DSM 43870</strain>
    </source>
</reference>
<name>W5WSU1_9PSEU</name>
<gene>
    <name evidence="1" type="ORF">KALB_7857</name>
</gene>
<keyword evidence="2" id="KW-1185">Reference proteome</keyword>
<dbReference type="AlphaFoldDB" id="W5WSU1"/>
<accession>W5WSU1</accession>
<dbReference type="PROSITE" id="PS00387">
    <property type="entry name" value="PPASE"/>
    <property type="match status" value="1"/>
</dbReference>
<protein>
    <submittedName>
        <fullName evidence="1">Uncharacterized protein</fullName>
    </submittedName>
</protein>
<evidence type="ECO:0000313" key="1">
    <source>
        <dbReference type="EMBL" id="AHI01215.1"/>
    </source>
</evidence>